<comment type="caution">
    <text evidence="1">The sequence shown here is derived from an EMBL/GenBank/DDBJ whole genome shotgun (WGS) entry which is preliminary data.</text>
</comment>
<protein>
    <recommendedName>
        <fullName evidence="3">Uridine kinase</fullName>
    </recommendedName>
</protein>
<evidence type="ECO:0008006" key="3">
    <source>
        <dbReference type="Google" id="ProtNLM"/>
    </source>
</evidence>
<proteinExistence type="predicted"/>
<sequence>MDLVARLVDVVDERRRRDGRVLVGIDGPDAAGKTTLAGRLSAALPGPVRRVSADDFLHPSHKRYRRGELSPEGYYRDLFDLPALMLACRSADGRQETLVVDGVFLLRPELRSLWTLSVYVTVPEETTLQRALVRDVEFHGSPDEVERRYRERYLPGQALYRQEADPEGWADVVVDNTDPAEPRVLRWDC</sequence>
<dbReference type="Gene3D" id="3.40.50.300">
    <property type="entry name" value="P-loop containing nucleotide triphosphate hydrolases"/>
    <property type="match status" value="2"/>
</dbReference>
<gene>
    <name evidence="1" type="ORF">GCM10010531_24070</name>
</gene>
<keyword evidence="2" id="KW-1185">Reference proteome</keyword>
<accession>A0ABP6P7F7</accession>
<organism evidence="1 2">
    <name type="scientific">Blastococcus jejuensis</name>
    <dbReference type="NCBI Taxonomy" id="351224"/>
    <lineage>
        <taxon>Bacteria</taxon>
        <taxon>Bacillati</taxon>
        <taxon>Actinomycetota</taxon>
        <taxon>Actinomycetes</taxon>
        <taxon>Geodermatophilales</taxon>
        <taxon>Geodermatophilaceae</taxon>
        <taxon>Blastococcus</taxon>
    </lineage>
</organism>
<dbReference type="EMBL" id="BAAAVV010000005">
    <property type="protein sequence ID" value="GAA3170093.1"/>
    <property type="molecule type" value="Genomic_DNA"/>
</dbReference>
<name>A0ABP6P7F7_9ACTN</name>
<evidence type="ECO:0000313" key="2">
    <source>
        <dbReference type="Proteomes" id="UP001499924"/>
    </source>
</evidence>
<evidence type="ECO:0000313" key="1">
    <source>
        <dbReference type="EMBL" id="GAA3170093.1"/>
    </source>
</evidence>
<reference evidence="2" key="1">
    <citation type="journal article" date="2019" name="Int. J. Syst. Evol. Microbiol.">
        <title>The Global Catalogue of Microorganisms (GCM) 10K type strain sequencing project: providing services to taxonomists for standard genome sequencing and annotation.</title>
        <authorList>
            <consortium name="The Broad Institute Genomics Platform"/>
            <consortium name="The Broad Institute Genome Sequencing Center for Infectious Disease"/>
            <person name="Wu L."/>
            <person name="Ma J."/>
        </authorList>
    </citation>
    <scope>NUCLEOTIDE SEQUENCE [LARGE SCALE GENOMIC DNA]</scope>
    <source>
        <strain evidence="2">JCM 15614</strain>
    </source>
</reference>
<dbReference type="PANTHER" id="PTHR10285">
    <property type="entry name" value="URIDINE KINASE"/>
    <property type="match status" value="1"/>
</dbReference>
<dbReference type="InterPro" id="IPR027417">
    <property type="entry name" value="P-loop_NTPase"/>
</dbReference>
<dbReference type="SUPFAM" id="SSF52540">
    <property type="entry name" value="P-loop containing nucleoside triphosphate hydrolases"/>
    <property type="match status" value="1"/>
</dbReference>
<dbReference type="Proteomes" id="UP001499924">
    <property type="component" value="Unassembled WGS sequence"/>
</dbReference>